<comment type="subcellular location">
    <subcellularLocation>
        <location evidence="1">Cell membrane</location>
        <topology evidence="1">Multi-pass membrane protein</topology>
    </subcellularLocation>
</comment>
<feature type="transmembrane region" description="Helical" evidence="12">
    <location>
        <begin position="119"/>
        <end position="138"/>
    </location>
</feature>
<dbReference type="GO" id="GO:0009401">
    <property type="term" value="P:phosphoenolpyruvate-dependent sugar phosphotransferase system"/>
    <property type="evidence" value="ECO:0007669"/>
    <property type="project" value="UniProtKB-KW"/>
</dbReference>
<keyword evidence="8" id="KW-0418">Kinase</keyword>
<dbReference type="Proteomes" id="UP000274661">
    <property type="component" value="Unassembled WGS sequence"/>
</dbReference>
<evidence type="ECO:0000256" key="1">
    <source>
        <dbReference type="ARBA" id="ARBA00004651"/>
    </source>
</evidence>
<keyword evidence="4" id="KW-0762">Sugar transport</keyword>
<dbReference type="EMBL" id="RWJF01000001">
    <property type="protein sequence ID" value="RST30059.1"/>
    <property type="molecule type" value="Genomic_DNA"/>
</dbReference>
<dbReference type="InterPro" id="IPR018113">
    <property type="entry name" value="PTrfase_EIIB_Cys"/>
</dbReference>
<feature type="transmembrane region" description="Helical" evidence="12">
    <location>
        <begin position="37"/>
        <end position="65"/>
    </location>
</feature>
<evidence type="ECO:0000256" key="8">
    <source>
        <dbReference type="ARBA" id="ARBA00022777"/>
    </source>
</evidence>
<dbReference type="GO" id="GO:0019866">
    <property type="term" value="C:organelle inner membrane"/>
    <property type="evidence" value="ECO:0007669"/>
    <property type="project" value="InterPro"/>
</dbReference>
<protein>
    <submittedName>
        <fullName evidence="15">PTS N-acetyl-D-glucosamine transporter</fullName>
    </submittedName>
</protein>
<keyword evidence="3" id="KW-1003">Cell membrane</keyword>
<dbReference type="PROSITE" id="PS01035">
    <property type="entry name" value="PTS_EIIB_TYPE_1_CYS"/>
    <property type="match status" value="1"/>
</dbReference>
<feature type="transmembrane region" description="Helical" evidence="12">
    <location>
        <begin position="12"/>
        <end position="31"/>
    </location>
</feature>
<dbReference type="InterPro" id="IPR013013">
    <property type="entry name" value="PTS_EIIC_1"/>
</dbReference>
<keyword evidence="5" id="KW-0808">Transferase</keyword>
<dbReference type="AlphaFoldDB" id="A0A3R9Z576"/>
<evidence type="ECO:0000256" key="5">
    <source>
        <dbReference type="ARBA" id="ARBA00022679"/>
    </source>
</evidence>
<dbReference type="OrthoDB" id="7571469at2"/>
<evidence type="ECO:0000256" key="12">
    <source>
        <dbReference type="SAM" id="Phobius"/>
    </source>
</evidence>
<dbReference type="PANTHER" id="PTHR30009">
    <property type="entry name" value="CYTOCHROME C-TYPE SYNTHESIS PROTEIN AND PTS TRANSMEMBRANE COMPONENT"/>
    <property type="match status" value="1"/>
</dbReference>
<feature type="transmembrane region" description="Helical" evidence="12">
    <location>
        <begin position="357"/>
        <end position="377"/>
    </location>
</feature>
<dbReference type="SUPFAM" id="SSF55604">
    <property type="entry name" value="Glucose permease domain IIB"/>
    <property type="match status" value="1"/>
</dbReference>
<feature type="domain" description="PTS EIIB type-1" evidence="13">
    <location>
        <begin position="403"/>
        <end position="485"/>
    </location>
</feature>
<feature type="transmembrane region" description="Helical" evidence="12">
    <location>
        <begin position="304"/>
        <end position="327"/>
    </location>
</feature>
<name>A0A3R9Z576_9SPHN</name>
<dbReference type="Pfam" id="PF02378">
    <property type="entry name" value="PTS_EIIC"/>
    <property type="match status" value="1"/>
</dbReference>
<dbReference type="InterPro" id="IPR003352">
    <property type="entry name" value="PTS_EIIC"/>
</dbReference>
<keyword evidence="9 12" id="KW-1133">Transmembrane helix</keyword>
<dbReference type="InterPro" id="IPR010974">
    <property type="entry name" value="PTS_IIBC_nag"/>
</dbReference>
<dbReference type="GO" id="GO:0008982">
    <property type="term" value="F:protein-N(PI)-phosphohistidine-sugar phosphotransferase activity"/>
    <property type="evidence" value="ECO:0007669"/>
    <property type="project" value="InterPro"/>
</dbReference>
<evidence type="ECO:0000256" key="6">
    <source>
        <dbReference type="ARBA" id="ARBA00022683"/>
    </source>
</evidence>
<evidence type="ECO:0000313" key="15">
    <source>
        <dbReference type="EMBL" id="RST30059.1"/>
    </source>
</evidence>
<dbReference type="NCBIfam" id="TIGR01998">
    <property type="entry name" value="PTS-II-BC-nag"/>
    <property type="match status" value="1"/>
</dbReference>
<dbReference type="PROSITE" id="PS51103">
    <property type="entry name" value="PTS_EIIC_TYPE_1"/>
    <property type="match status" value="1"/>
</dbReference>
<dbReference type="InterPro" id="IPR050429">
    <property type="entry name" value="PTS_Glucose_EIICBA"/>
</dbReference>
<accession>A0A3R9Z576</accession>
<dbReference type="InterPro" id="IPR036878">
    <property type="entry name" value="Glu_permease_IIB"/>
</dbReference>
<organism evidence="15 16">
    <name type="scientific">Sphingomonas ginkgonis</name>
    <dbReference type="NCBI Taxonomy" id="2315330"/>
    <lineage>
        <taxon>Bacteria</taxon>
        <taxon>Pseudomonadati</taxon>
        <taxon>Pseudomonadota</taxon>
        <taxon>Alphaproteobacteria</taxon>
        <taxon>Sphingomonadales</taxon>
        <taxon>Sphingomonadaceae</taxon>
        <taxon>Sphingomonas</taxon>
    </lineage>
</organism>
<keyword evidence="2" id="KW-0813">Transport</keyword>
<keyword evidence="16" id="KW-1185">Reference proteome</keyword>
<feature type="domain" description="PTS EIIC type-1" evidence="14">
    <location>
        <begin position="2"/>
        <end position="389"/>
    </location>
</feature>
<feature type="transmembrane region" description="Helical" evidence="12">
    <location>
        <begin position="247"/>
        <end position="270"/>
    </location>
</feature>
<dbReference type="Gene3D" id="3.30.1360.60">
    <property type="entry name" value="Glucose permease domain IIB"/>
    <property type="match status" value="1"/>
</dbReference>
<feature type="transmembrane region" description="Helical" evidence="12">
    <location>
        <begin position="282"/>
        <end position="298"/>
    </location>
</feature>
<dbReference type="Pfam" id="PF00367">
    <property type="entry name" value="PTS_EIIB"/>
    <property type="match status" value="1"/>
</dbReference>
<dbReference type="InterPro" id="IPR001996">
    <property type="entry name" value="PTS_IIB_1"/>
</dbReference>
<comment type="caution">
    <text evidence="15">The sequence shown here is derived from an EMBL/GenBank/DDBJ whole genome shotgun (WGS) entry which is preliminary data.</text>
</comment>
<evidence type="ECO:0000256" key="11">
    <source>
        <dbReference type="PROSITE-ProRule" id="PRU00421"/>
    </source>
</evidence>
<evidence type="ECO:0000256" key="4">
    <source>
        <dbReference type="ARBA" id="ARBA00022597"/>
    </source>
</evidence>
<evidence type="ECO:0000256" key="2">
    <source>
        <dbReference type="ARBA" id="ARBA00022448"/>
    </source>
</evidence>
<evidence type="ECO:0000259" key="14">
    <source>
        <dbReference type="PROSITE" id="PS51103"/>
    </source>
</evidence>
<dbReference type="GO" id="GO:0015572">
    <property type="term" value="F:N-acetylglucosamine transmembrane transporter activity"/>
    <property type="evidence" value="ECO:0007669"/>
    <property type="project" value="InterPro"/>
</dbReference>
<reference evidence="15 16" key="1">
    <citation type="submission" date="2018-12" db="EMBL/GenBank/DDBJ databases">
        <title>Sphingomonas sp. HMF7854 Genome sequencing and assembly.</title>
        <authorList>
            <person name="Cha I."/>
            <person name="Kang H."/>
            <person name="Kim H."/>
            <person name="Kang J."/>
            <person name="Joh K."/>
        </authorList>
    </citation>
    <scope>NUCLEOTIDE SEQUENCE [LARGE SCALE GENOMIC DNA]</scope>
    <source>
        <strain evidence="15 16">HMF7854</strain>
    </source>
</reference>
<dbReference type="PROSITE" id="PS51098">
    <property type="entry name" value="PTS_EIIB_TYPE_1"/>
    <property type="match status" value="1"/>
</dbReference>
<keyword evidence="6" id="KW-0598">Phosphotransferase system</keyword>
<sequence>MRSWLDRFQPLGRALMLPIAVLPVAALLLRLGQDDVLAIPFIAAAGQAIFDHLGLLFAAGVAVGLARENHGAAALAGIVCYLVATEGAKPLLAVPPDALVGATDTTRDLFVGAWKAKQIAKLSVPAGILSGLIAGALYNRYSAITLPSYLGFFAGRRFVPIVAGVAGVGLALAFGGGFPLFEAGVDQLSHWIIAAGPVGLFLYGLLNRLLLVTGLHHILNNLAWFLVGDFHGATGDLKRFFAGDPTAGAFMSGFFPVMMFGLPAACLAMYRAALPTRRKEVAGLYLSLALTSLLTGVTEPIEFTFLFLAPLLFAVHAVLTGLAMVTMDLLGAKLGFGFSAGLFDYVLNYGLATRPLLLLPVGAVYALVYYGVFSWAIRRFDLKLPGRDADAAAILPATSAGGGDRAEAFAAALGGPDNLASIDACTTRLRLHVDDPGRIDRPALAALGARGVLDLGGGSVQVVVGPEADQLASALRAVTRRPEAGNTAANATRGISPGSDDQNDLNRLLAGLDRSAVDQAGRRLVIPQAADHLDHRLQQCAEVRAVARVGEDLHVFLTLPAGMLLRPVDPASAGPPSK</sequence>
<feature type="transmembrane region" description="Helical" evidence="12">
    <location>
        <begin position="188"/>
        <end position="206"/>
    </location>
</feature>
<dbReference type="GO" id="GO:0005886">
    <property type="term" value="C:plasma membrane"/>
    <property type="evidence" value="ECO:0007669"/>
    <property type="project" value="UniProtKB-SubCell"/>
</dbReference>
<evidence type="ECO:0000256" key="3">
    <source>
        <dbReference type="ARBA" id="ARBA00022475"/>
    </source>
</evidence>
<evidence type="ECO:0000256" key="7">
    <source>
        <dbReference type="ARBA" id="ARBA00022692"/>
    </source>
</evidence>
<dbReference type="NCBIfam" id="TIGR00826">
    <property type="entry name" value="EIIB_glc"/>
    <property type="match status" value="1"/>
</dbReference>
<evidence type="ECO:0000256" key="10">
    <source>
        <dbReference type="ARBA" id="ARBA00023136"/>
    </source>
</evidence>
<keyword evidence="10 12" id="KW-0472">Membrane</keyword>
<dbReference type="GO" id="GO:0015764">
    <property type="term" value="P:N-acetylglucosamine transport"/>
    <property type="evidence" value="ECO:0007669"/>
    <property type="project" value="TreeGrafter"/>
</dbReference>
<feature type="active site" description="Phosphocysteine intermediate; for EIIB activity" evidence="11">
    <location>
        <position position="425"/>
    </location>
</feature>
<evidence type="ECO:0000313" key="16">
    <source>
        <dbReference type="Proteomes" id="UP000274661"/>
    </source>
</evidence>
<feature type="transmembrane region" description="Helical" evidence="12">
    <location>
        <begin position="158"/>
        <end position="181"/>
    </location>
</feature>
<dbReference type="GO" id="GO:0016301">
    <property type="term" value="F:kinase activity"/>
    <property type="evidence" value="ECO:0007669"/>
    <property type="project" value="UniProtKB-KW"/>
</dbReference>
<keyword evidence="7 12" id="KW-0812">Transmembrane</keyword>
<proteinExistence type="predicted"/>
<dbReference type="RefSeq" id="WP_126717894.1">
    <property type="nucleotide sequence ID" value="NZ_RWJF01000001.1"/>
</dbReference>
<dbReference type="GO" id="GO:0090563">
    <property type="term" value="F:protein-phosphocysteine-sugar phosphotransferase activity"/>
    <property type="evidence" value="ECO:0007669"/>
    <property type="project" value="TreeGrafter"/>
</dbReference>
<gene>
    <name evidence="15" type="ORF">HMF7854_03870</name>
</gene>
<dbReference type="PANTHER" id="PTHR30009:SF4">
    <property type="entry name" value="PTS SYSTEM N-ACETYLGLUCOSAMINE-SPECIFIC EIICBA COMPONENT"/>
    <property type="match status" value="1"/>
</dbReference>
<evidence type="ECO:0000259" key="13">
    <source>
        <dbReference type="PROSITE" id="PS51098"/>
    </source>
</evidence>
<evidence type="ECO:0000256" key="9">
    <source>
        <dbReference type="ARBA" id="ARBA00022989"/>
    </source>
</evidence>